<proteinExistence type="predicted"/>
<evidence type="ECO:0000313" key="14">
    <source>
        <dbReference type="Proteomes" id="UP001431783"/>
    </source>
</evidence>
<keyword evidence="7" id="KW-0143">Chaperone</keyword>
<dbReference type="PROSITE" id="PS50090">
    <property type="entry name" value="MYB_LIKE"/>
    <property type="match status" value="2"/>
</dbReference>
<dbReference type="FunFam" id="1.10.10.60:FF:000180">
    <property type="entry name" value="DnaJ (Hsp40) homolog, subfamily C, member 2"/>
    <property type="match status" value="1"/>
</dbReference>
<keyword evidence="8" id="KW-0539">Nucleus</keyword>
<evidence type="ECO:0000256" key="5">
    <source>
        <dbReference type="ARBA" id="ARBA00022989"/>
    </source>
</evidence>
<keyword evidence="5 10" id="KW-1133">Transmembrane helix</keyword>
<comment type="caution">
    <text evidence="13">The sequence shown here is derived from an EMBL/GenBank/DDBJ whole genome shotgun (WGS) entry which is preliminary data.</text>
</comment>
<keyword evidence="2 10" id="KW-0812">Transmembrane</keyword>
<evidence type="ECO:0000313" key="13">
    <source>
        <dbReference type="EMBL" id="KAK9873592.1"/>
    </source>
</evidence>
<evidence type="ECO:0000256" key="3">
    <source>
        <dbReference type="ARBA" id="ARBA00022729"/>
    </source>
</evidence>
<dbReference type="InterPro" id="IPR009057">
    <property type="entry name" value="Homeodomain-like_sf"/>
</dbReference>
<reference evidence="13 14" key="1">
    <citation type="submission" date="2023-03" db="EMBL/GenBank/DDBJ databases">
        <title>Genome insight into feeding habits of ladybird beetles.</title>
        <authorList>
            <person name="Li H.-S."/>
            <person name="Huang Y.-H."/>
            <person name="Pang H."/>
        </authorList>
    </citation>
    <scope>NUCLEOTIDE SEQUENCE [LARGE SCALE GENOMIC DNA]</scope>
    <source>
        <strain evidence="13">SYSU_2023b</strain>
        <tissue evidence="13">Whole body</tissue>
    </source>
</reference>
<evidence type="ECO:0000256" key="7">
    <source>
        <dbReference type="ARBA" id="ARBA00023186"/>
    </source>
</evidence>
<keyword evidence="6 10" id="KW-0472">Membrane</keyword>
<dbReference type="Gene3D" id="1.10.10.60">
    <property type="entry name" value="Homeodomain-like"/>
    <property type="match status" value="2"/>
</dbReference>
<dbReference type="InterPro" id="IPR017884">
    <property type="entry name" value="SANT_dom"/>
</dbReference>
<evidence type="ECO:0000256" key="2">
    <source>
        <dbReference type="ARBA" id="ARBA00022692"/>
    </source>
</evidence>
<dbReference type="Proteomes" id="UP001431783">
    <property type="component" value="Unassembled WGS sequence"/>
</dbReference>
<dbReference type="Pfam" id="PF00249">
    <property type="entry name" value="Myb_DNA-binding"/>
    <property type="match status" value="1"/>
</dbReference>
<evidence type="ECO:0000256" key="4">
    <source>
        <dbReference type="ARBA" id="ARBA00022737"/>
    </source>
</evidence>
<sequence>MGMIEVCIILFTIITIGQYLVNWAAYFEKKFEFEQTRKKKSKKMDRVEIIEIEKPSIFNTLPIQIPRLLWFFILSLPNILSALKFMLTHQIQETIKKPVIEEVQPEVPRVKTVRKRNKGFAIPEGPNFETTYNPKTSLNSSADTPVVSGGLWTDDDLSELIKLVKKYPGGSSNRWEIIAESLGRSIPEVTYMAAKVKENGYRLPDDEKVIEPVAVKLKTRKEAILSDESKEVQNWSQEQQKALEEALSKYPKGCNDRWDRIAEHVPDKSKEDCMLRFKYLAEILRKQKEKEKEDTKELHEITND</sequence>
<evidence type="ECO:0000256" key="10">
    <source>
        <dbReference type="SAM" id="Phobius"/>
    </source>
</evidence>
<dbReference type="SUPFAM" id="SSF46689">
    <property type="entry name" value="Homeodomain-like"/>
    <property type="match status" value="2"/>
</dbReference>
<dbReference type="PANTHER" id="PTHR44653:SF2">
    <property type="entry name" value="DNAJ HOMOLOG SUBFAMILY C MEMBER 1"/>
    <property type="match status" value="1"/>
</dbReference>
<evidence type="ECO:0000259" key="11">
    <source>
        <dbReference type="PROSITE" id="PS50090"/>
    </source>
</evidence>
<protein>
    <submittedName>
        <fullName evidence="13">Uncharacterized protein</fullName>
    </submittedName>
</protein>
<evidence type="ECO:0000256" key="1">
    <source>
        <dbReference type="ARBA" id="ARBA00004123"/>
    </source>
</evidence>
<dbReference type="GO" id="GO:0005634">
    <property type="term" value="C:nucleus"/>
    <property type="evidence" value="ECO:0007669"/>
    <property type="project" value="UniProtKB-SubCell"/>
</dbReference>
<name>A0AAW1TYZ4_9CUCU</name>
<dbReference type="CDD" id="cd00167">
    <property type="entry name" value="SANT"/>
    <property type="match status" value="2"/>
</dbReference>
<evidence type="ECO:0000256" key="6">
    <source>
        <dbReference type="ARBA" id="ARBA00023136"/>
    </source>
</evidence>
<evidence type="ECO:0000256" key="8">
    <source>
        <dbReference type="ARBA" id="ARBA00023242"/>
    </source>
</evidence>
<feature type="transmembrane region" description="Helical" evidence="10">
    <location>
        <begin position="7"/>
        <end position="26"/>
    </location>
</feature>
<accession>A0AAW1TYZ4</accession>
<organism evidence="13 14">
    <name type="scientific">Henosepilachna vigintioctopunctata</name>
    <dbReference type="NCBI Taxonomy" id="420089"/>
    <lineage>
        <taxon>Eukaryota</taxon>
        <taxon>Metazoa</taxon>
        <taxon>Ecdysozoa</taxon>
        <taxon>Arthropoda</taxon>
        <taxon>Hexapoda</taxon>
        <taxon>Insecta</taxon>
        <taxon>Pterygota</taxon>
        <taxon>Neoptera</taxon>
        <taxon>Endopterygota</taxon>
        <taxon>Coleoptera</taxon>
        <taxon>Polyphaga</taxon>
        <taxon>Cucujiformia</taxon>
        <taxon>Coccinelloidea</taxon>
        <taxon>Coccinellidae</taxon>
        <taxon>Epilachninae</taxon>
        <taxon>Epilachnini</taxon>
        <taxon>Henosepilachna</taxon>
    </lineage>
</organism>
<keyword evidence="3" id="KW-0732">Signal</keyword>
<dbReference type="PANTHER" id="PTHR44653">
    <property type="entry name" value="DNAJ HOMOLOG SUBFAMILY C MEMBER 1"/>
    <property type="match status" value="1"/>
</dbReference>
<evidence type="ECO:0000256" key="9">
    <source>
        <dbReference type="ARBA" id="ARBA00037847"/>
    </source>
</evidence>
<feature type="domain" description="Myb-like" evidence="11">
    <location>
        <begin position="144"/>
        <end position="185"/>
    </location>
</feature>
<evidence type="ECO:0000259" key="12">
    <source>
        <dbReference type="PROSITE" id="PS51293"/>
    </source>
</evidence>
<dbReference type="InterPro" id="IPR052606">
    <property type="entry name" value="DnaJ_domain_protein"/>
</dbReference>
<keyword evidence="14" id="KW-1185">Reference proteome</keyword>
<dbReference type="Pfam" id="PF23082">
    <property type="entry name" value="Myb_DNA-binding_2"/>
    <property type="match status" value="1"/>
</dbReference>
<dbReference type="PROSITE" id="PS51293">
    <property type="entry name" value="SANT"/>
    <property type="match status" value="1"/>
</dbReference>
<dbReference type="AlphaFoldDB" id="A0AAW1TYZ4"/>
<dbReference type="EMBL" id="JARQZJ010000022">
    <property type="protein sequence ID" value="KAK9873592.1"/>
    <property type="molecule type" value="Genomic_DNA"/>
</dbReference>
<dbReference type="SMART" id="SM00717">
    <property type="entry name" value="SANT"/>
    <property type="match status" value="2"/>
</dbReference>
<dbReference type="GO" id="GO:0012505">
    <property type="term" value="C:endomembrane system"/>
    <property type="evidence" value="ECO:0007669"/>
    <property type="project" value="UniProtKB-SubCell"/>
</dbReference>
<dbReference type="InterPro" id="IPR001005">
    <property type="entry name" value="SANT/Myb"/>
</dbReference>
<feature type="domain" description="SANT" evidence="12">
    <location>
        <begin position="230"/>
        <end position="285"/>
    </location>
</feature>
<feature type="domain" description="Myb-like" evidence="11">
    <location>
        <begin position="227"/>
        <end position="281"/>
    </location>
</feature>
<comment type="subcellular location">
    <subcellularLocation>
        <location evidence="9">Endomembrane system</location>
        <topology evidence="9">Single-pass membrane protein</topology>
    </subcellularLocation>
    <subcellularLocation>
        <location evidence="1">Nucleus</location>
    </subcellularLocation>
</comment>
<gene>
    <name evidence="13" type="ORF">WA026_023149</name>
</gene>
<keyword evidence="4" id="KW-0677">Repeat</keyword>